<reference evidence="1 2" key="1">
    <citation type="submission" date="2018-07" db="EMBL/GenBank/DDBJ databases">
        <title>Genomic Encyclopedia of Type Strains, Phase IV (KMG-IV): sequencing the most valuable type-strain genomes for metagenomic binning, comparative biology and taxonomic classification.</title>
        <authorList>
            <person name="Goeker M."/>
        </authorList>
    </citation>
    <scope>NUCLEOTIDE SEQUENCE [LARGE SCALE GENOMIC DNA]</scope>
    <source>
        <strain evidence="1 2">DSM 4134</strain>
    </source>
</reference>
<dbReference type="AlphaFoldDB" id="A0A3D9L582"/>
<name>A0A3D9L582_MARFU</name>
<dbReference type="Gene3D" id="3.40.50.2000">
    <property type="entry name" value="Glycogen Phosphorylase B"/>
    <property type="match status" value="1"/>
</dbReference>
<keyword evidence="2" id="KW-1185">Reference proteome</keyword>
<evidence type="ECO:0000313" key="2">
    <source>
        <dbReference type="Proteomes" id="UP000256779"/>
    </source>
</evidence>
<comment type="caution">
    <text evidence="1">The sequence shown here is derived from an EMBL/GenBank/DDBJ whole genome shotgun (WGS) entry which is preliminary data.</text>
</comment>
<proteinExistence type="predicted"/>
<gene>
    <name evidence="1" type="ORF">C7460_108176</name>
</gene>
<dbReference type="EMBL" id="QREG01000008">
    <property type="protein sequence ID" value="RED99554.1"/>
    <property type="molecule type" value="Genomic_DNA"/>
</dbReference>
<keyword evidence="1" id="KW-0808">Transferase</keyword>
<dbReference type="SUPFAM" id="SSF53756">
    <property type="entry name" value="UDP-Glycosyltransferase/glycogen phosphorylase"/>
    <property type="match status" value="1"/>
</dbReference>
<sequence length="361" mass="41306">MQGSARTFLIISPEPWSHLFVSKHHYAINLAKKGYKVLFLNPPSSSGYAISKTDYENLDVLDYPGFIKGLHLFPSLIRKHQQLRVFNKLRKLAGVPIDVVWSFDNSVFFDFDALPVSVRISHIVDLNQNFQTSRAAKSADFCFGVTNEIVNVLSEFNPNTYKVTHGLNVAHVEVEVSLPGNGEIKAMYTGNLAMKHLDWEILHHAAEEHPSIDFIFVGSGKEIFDGYNATHTWKKKILDKENVYFLPPVKSEEIHSYLKKADLLLVAYQQKHHIDQTNSHKILEYLYSGNPVVATFTAEYAGKGVLNMVKMNAEWVNLLSSVSENLKIHQQVERRQERKAFALKHTYEEKLNQIEQIIFQH</sequence>
<organism evidence="1 2">
    <name type="scientific">Marinoscillum furvescens DSM 4134</name>
    <dbReference type="NCBI Taxonomy" id="1122208"/>
    <lineage>
        <taxon>Bacteria</taxon>
        <taxon>Pseudomonadati</taxon>
        <taxon>Bacteroidota</taxon>
        <taxon>Cytophagia</taxon>
        <taxon>Cytophagales</taxon>
        <taxon>Reichenbachiellaceae</taxon>
        <taxon>Marinoscillum</taxon>
    </lineage>
</organism>
<dbReference type="OrthoDB" id="9816564at2"/>
<protein>
    <submittedName>
        <fullName evidence="1">Glycosyltransferase involved in cell wall biosynthesis</fullName>
    </submittedName>
</protein>
<accession>A0A3D9L582</accession>
<dbReference type="GO" id="GO:0016740">
    <property type="term" value="F:transferase activity"/>
    <property type="evidence" value="ECO:0007669"/>
    <property type="project" value="UniProtKB-KW"/>
</dbReference>
<dbReference type="Pfam" id="PF13692">
    <property type="entry name" value="Glyco_trans_1_4"/>
    <property type="match status" value="1"/>
</dbReference>
<evidence type="ECO:0000313" key="1">
    <source>
        <dbReference type="EMBL" id="RED99554.1"/>
    </source>
</evidence>
<dbReference type="RefSeq" id="WP_115868084.1">
    <property type="nucleotide sequence ID" value="NZ_QREG01000008.1"/>
</dbReference>
<dbReference type="Proteomes" id="UP000256779">
    <property type="component" value="Unassembled WGS sequence"/>
</dbReference>